<protein>
    <recommendedName>
        <fullName evidence="4">Secreted protein</fullName>
    </recommendedName>
</protein>
<accession>A0AAV7UIQ8</accession>
<gene>
    <name evidence="2" type="ORF">NDU88_004298</name>
</gene>
<keyword evidence="3" id="KW-1185">Reference proteome</keyword>
<evidence type="ECO:0000313" key="3">
    <source>
        <dbReference type="Proteomes" id="UP001066276"/>
    </source>
</evidence>
<comment type="caution">
    <text evidence="2">The sequence shown here is derived from an EMBL/GenBank/DDBJ whole genome shotgun (WGS) entry which is preliminary data.</text>
</comment>
<organism evidence="2 3">
    <name type="scientific">Pleurodeles waltl</name>
    <name type="common">Iberian ribbed newt</name>
    <dbReference type="NCBI Taxonomy" id="8319"/>
    <lineage>
        <taxon>Eukaryota</taxon>
        <taxon>Metazoa</taxon>
        <taxon>Chordata</taxon>
        <taxon>Craniata</taxon>
        <taxon>Vertebrata</taxon>
        <taxon>Euteleostomi</taxon>
        <taxon>Amphibia</taxon>
        <taxon>Batrachia</taxon>
        <taxon>Caudata</taxon>
        <taxon>Salamandroidea</taxon>
        <taxon>Salamandridae</taxon>
        <taxon>Pleurodelinae</taxon>
        <taxon>Pleurodeles</taxon>
    </lineage>
</organism>
<proteinExistence type="predicted"/>
<name>A0AAV7UIQ8_PLEWA</name>
<evidence type="ECO:0008006" key="4">
    <source>
        <dbReference type="Google" id="ProtNLM"/>
    </source>
</evidence>
<evidence type="ECO:0000256" key="1">
    <source>
        <dbReference type="SAM" id="SignalP"/>
    </source>
</evidence>
<feature type="signal peptide" evidence="1">
    <location>
        <begin position="1"/>
        <end position="28"/>
    </location>
</feature>
<keyword evidence="1" id="KW-0732">Signal</keyword>
<feature type="chain" id="PRO_5043865958" description="Secreted protein" evidence="1">
    <location>
        <begin position="29"/>
        <end position="89"/>
    </location>
</feature>
<dbReference type="Proteomes" id="UP001066276">
    <property type="component" value="Chromosome 3_1"/>
</dbReference>
<dbReference type="AlphaFoldDB" id="A0AAV7UIQ8"/>
<dbReference type="EMBL" id="JANPWB010000005">
    <property type="protein sequence ID" value="KAJ1187523.1"/>
    <property type="molecule type" value="Genomic_DNA"/>
</dbReference>
<reference evidence="2" key="1">
    <citation type="journal article" date="2022" name="bioRxiv">
        <title>Sequencing and chromosome-scale assembly of the giantPleurodeles waltlgenome.</title>
        <authorList>
            <person name="Brown T."/>
            <person name="Elewa A."/>
            <person name="Iarovenko S."/>
            <person name="Subramanian E."/>
            <person name="Araus A.J."/>
            <person name="Petzold A."/>
            <person name="Susuki M."/>
            <person name="Suzuki K.-i.T."/>
            <person name="Hayashi T."/>
            <person name="Toyoda A."/>
            <person name="Oliveira C."/>
            <person name="Osipova E."/>
            <person name="Leigh N.D."/>
            <person name="Simon A."/>
            <person name="Yun M.H."/>
        </authorList>
    </citation>
    <scope>NUCLEOTIDE SEQUENCE</scope>
    <source>
        <strain evidence="2">20211129_DDA</strain>
        <tissue evidence="2">Liver</tissue>
    </source>
</reference>
<evidence type="ECO:0000313" key="2">
    <source>
        <dbReference type="EMBL" id="KAJ1187523.1"/>
    </source>
</evidence>
<sequence>MVPVLIKQSMGTLLIACVWAGVGTTAEATRHSNRKRREKETCVQWVVSEKKRKRNLRVVGCIAKERAASLVQRRSLVRLLYCRQTTSEE</sequence>